<feature type="transmembrane region" description="Helical" evidence="1">
    <location>
        <begin position="12"/>
        <end position="37"/>
    </location>
</feature>
<dbReference type="RefSeq" id="XP_043038637.1">
    <property type="nucleotide sequence ID" value="XM_043180072.1"/>
</dbReference>
<proteinExistence type="predicted"/>
<organism evidence="2 3">
    <name type="scientific">Guyanagaster necrorhizus</name>
    <dbReference type="NCBI Taxonomy" id="856835"/>
    <lineage>
        <taxon>Eukaryota</taxon>
        <taxon>Fungi</taxon>
        <taxon>Dikarya</taxon>
        <taxon>Basidiomycota</taxon>
        <taxon>Agaricomycotina</taxon>
        <taxon>Agaricomycetes</taxon>
        <taxon>Agaricomycetidae</taxon>
        <taxon>Agaricales</taxon>
        <taxon>Marasmiineae</taxon>
        <taxon>Physalacriaceae</taxon>
        <taxon>Guyanagaster</taxon>
    </lineage>
</organism>
<name>A0A9P7VR94_9AGAR</name>
<dbReference type="EMBL" id="MU250538">
    <property type="protein sequence ID" value="KAG7445137.1"/>
    <property type="molecule type" value="Genomic_DNA"/>
</dbReference>
<protein>
    <submittedName>
        <fullName evidence="2">Uncharacterized protein</fullName>
    </submittedName>
</protein>
<keyword evidence="1" id="KW-1133">Transmembrane helix</keyword>
<comment type="caution">
    <text evidence="2">The sequence shown here is derived from an EMBL/GenBank/DDBJ whole genome shotgun (WGS) entry which is preliminary data.</text>
</comment>
<dbReference type="Proteomes" id="UP000812287">
    <property type="component" value="Unassembled WGS sequence"/>
</dbReference>
<evidence type="ECO:0000313" key="3">
    <source>
        <dbReference type="Proteomes" id="UP000812287"/>
    </source>
</evidence>
<keyword evidence="1" id="KW-0812">Transmembrane</keyword>
<keyword evidence="3" id="KW-1185">Reference proteome</keyword>
<sequence length="99" mass="11552">MRGHGFYNPRRSWISLFLIGCLGRLIFRVSFMTLNIWRSVSVRYLRLYILYYVLNLGQYRCNTVVCILTCSTTTLSSIVLPCQSAQSPSERPRDTFFNV</sequence>
<gene>
    <name evidence="2" type="ORF">BT62DRAFT_211882</name>
</gene>
<dbReference type="GeneID" id="66102368"/>
<accession>A0A9P7VR94</accession>
<reference evidence="2" key="1">
    <citation type="submission" date="2020-11" db="EMBL/GenBank/DDBJ databases">
        <title>Adaptations for nitrogen fixation in a non-lichenized fungal sporocarp promotes dispersal by wood-feeding termites.</title>
        <authorList>
            <consortium name="DOE Joint Genome Institute"/>
            <person name="Koch R.A."/>
            <person name="Yoon G."/>
            <person name="Arayal U."/>
            <person name="Lail K."/>
            <person name="Amirebrahimi M."/>
            <person name="Labutti K."/>
            <person name="Lipzen A."/>
            <person name="Riley R."/>
            <person name="Barry K."/>
            <person name="Henrissat B."/>
            <person name="Grigoriev I.V."/>
            <person name="Herr J.R."/>
            <person name="Aime M.C."/>
        </authorList>
    </citation>
    <scope>NUCLEOTIDE SEQUENCE</scope>
    <source>
        <strain evidence="2">MCA 3950</strain>
    </source>
</reference>
<dbReference type="AlphaFoldDB" id="A0A9P7VR94"/>
<evidence type="ECO:0000313" key="2">
    <source>
        <dbReference type="EMBL" id="KAG7445137.1"/>
    </source>
</evidence>
<keyword evidence="1" id="KW-0472">Membrane</keyword>
<evidence type="ECO:0000256" key="1">
    <source>
        <dbReference type="SAM" id="Phobius"/>
    </source>
</evidence>